<accession>A0ABY7F0W6</accession>
<gene>
    <name evidence="1" type="ORF">MAR_030422</name>
</gene>
<sequence length="245" mass="28236">MAFYKTIVEIEEDSQYWLKYLLAPTYGLRNLAEHGSFETQRNILSSILADKGQSRVAICTMCMTANLFRCPTRGLCSHKQNCKFHNTETKQYRPCPNRICEDFRDKICELHRYGRPSWKNTRAELWCTNHFEVAKCFMAEGYEDVTSFKNLDLNGTLDLVVNCTEYESYFPLLLTYPKEILTEKPSLKRKRDEYLSNDNPPVQIALLGNEAQSMSTHCDVIDETGACPYKDLSFSTTGQAKTKVI</sequence>
<protein>
    <submittedName>
        <fullName evidence="1">Uncharacterized protein</fullName>
    </submittedName>
</protein>
<name>A0ABY7F0W6_MYAAR</name>
<dbReference type="Proteomes" id="UP001164746">
    <property type="component" value="Chromosome 10"/>
</dbReference>
<dbReference type="InterPro" id="IPR027897">
    <property type="entry name" value="DUF4559"/>
</dbReference>
<dbReference type="PANTHER" id="PTHR35083:SF1">
    <property type="entry name" value="RGD1565685 PROTEIN"/>
    <property type="match status" value="1"/>
</dbReference>
<keyword evidence="2" id="KW-1185">Reference proteome</keyword>
<evidence type="ECO:0000313" key="1">
    <source>
        <dbReference type="EMBL" id="WAR15828.1"/>
    </source>
</evidence>
<evidence type="ECO:0000313" key="2">
    <source>
        <dbReference type="Proteomes" id="UP001164746"/>
    </source>
</evidence>
<proteinExistence type="predicted"/>
<dbReference type="EMBL" id="CP111021">
    <property type="protein sequence ID" value="WAR15828.1"/>
    <property type="molecule type" value="Genomic_DNA"/>
</dbReference>
<organism evidence="1 2">
    <name type="scientific">Mya arenaria</name>
    <name type="common">Soft-shell clam</name>
    <dbReference type="NCBI Taxonomy" id="6604"/>
    <lineage>
        <taxon>Eukaryota</taxon>
        <taxon>Metazoa</taxon>
        <taxon>Spiralia</taxon>
        <taxon>Lophotrochozoa</taxon>
        <taxon>Mollusca</taxon>
        <taxon>Bivalvia</taxon>
        <taxon>Autobranchia</taxon>
        <taxon>Heteroconchia</taxon>
        <taxon>Euheterodonta</taxon>
        <taxon>Imparidentia</taxon>
        <taxon>Neoheterodontei</taxon>
        <taxon>Myida</taxon>
        <taxon>Myoidea</taxon>
        <taxon>Myidae</taxon>
        <taxon>Mya</taxon>
    </lineage>
</organism>
<dbReference type="Pfam" id="PF15112">
    <property type="entry name" value="DUF4559"/>
    <property type="match status" value="1"/>
</dbReference>
<feature type="non-terminal residue" evidence="1">
    <location>
        <position position="245"/>
    </location>
</feature>
<reference evidence="1" key="1">
    <citation type="submission" date="2022-11" db="EMBL/GenBank/DDBJ databases">
        <title>Centuries of genome instability and evolution in soft-shell clam transmissible cancer (bioRxiv).</title>
        <authorList>
            <person name="Hart S.F.M."/>
            <person name="Yonemitsu M.A."/>
            <person name="Giersch R.M."/>
            <person name="Beal B.F."/>
            <person name="Arriagada G."/>
            <person name="Davis B.W."/>
            <person name="Ostrander E.A."/>
            <person name="Goff S.P."/>
            <person name="Metzger M.J."/>
        </authorList>
    </citation>
    <scope>NUCLEOTIDE SEQUENCE</scope>
    <source>
        <strain evidence="1">MELC-2E11</strain>
        <tissue evidence="1">Siphon/mantle</tissue>
    </source>
</reference>
<dbReference type="PANTHER" id="PTHR35083">
    <property type="entry name" value="RGD1565685 PROTEIN"/>
    <property type="match status" value="1"/>
</dbReference>